<reference evidence="6" key="1">
    <citation type="submission" date="2023-07" db="EMBL/GenBank/DDBJ databases">
        <title>Thauera sp. CAU 1555 isolated from sand of Yaerae Beach.</title>
        <authorList>
            <person name="Kim W."/>
        </authorList>
    </citation>
    <scope>NUCLEOTIDE SEQUENCE [LARGE SCALE GENOMIC DNA]</scope>
    <source>
        <strain evidence="6">CAU 1555</strain>
    </source>
</reference>
<dbReference type="NCBIfam" id="TIGR00254">
    <property type="entry name" value="GGDEF"/>
    <property type="match status" value="1"/>
</dbReference>
<name>A0ABR9BAE1_9RHOO</name>
<dbReference type="SUPFAM" id="SSF55073">
    <property type="entry name" value="Nucleotide cyclase"/>
    <property type="match status" value="1"/>
</dbReference>
<gene>
    <name evidence="5" type="ORF">IFO67_10545</name>
</gene>
<dbReference type="InterPro" id="IPR029787">
    <property type="entry name" value="Nucleotide_cyclase"/>
</dbReference>
<dbReference type="RefSeq" id="WP_187718165.1">
    <property type="nucleotide sequence ID" value="NZ_JACTAH010000002.1"/>
</dbReference>
<dbReference type="Pfam" id="PF00990">
    <property type="entry name" value="GGDEF"/>
    <property type="match status" value="1"/>
</dbReference>
<feature type="transmembrane region" description="Helical" evidence="3">
    <location>
        <begin position="44"/>
        <end position="66"/>
    </location>
</feature>
<feature type="domain" description="GGDEF" evidence="4">
    <location>
        <begin position="202"/>
        <end position="332"/>
    </location>
</feature>
<comment type="catalytic activity">
    <reaction evidence="2">
        <text>2 GTP = 3',3'-c-di-GMP + 2 diphosphate</text>
        <dbReference type="Rhea" id="RHEA:24898"/>
        <dbReference type="ChEBI" id="CHEBI:33019"/>
        <dbReference type="ChEBI" id="CHEBI:37565"/>
        <dbReference type="ChEBI" id="CHEBI:58805"/>
        <dbReference type="EC" id="2.7.7.65"/>
    </reaction>
</comment>
<evidence type="ECO:0000256" key="1">
    <source>
        <dbReference type="ARBA" id="ARBA00012528"/>
    </source>
</evidence>
<feature type="transmembrane region" description="Helical" evidence="3">
    <location>
        <begin position="15"/>
        <end position="37"/>
    </location>
</feature>
<keyword evidence="6" id="KW-1185">Reference proteome</keyword>
<dbReference type="EMBL" id="JACYTO010000002">
    <property type="protein sequence ID" value="MBD8503319.1"/>
    <property type="molecule type" value="Genomic_DNA"/>
</dbReference>
<dbReference type="InterPro" id="IPR043128">
    <property type="entry name" value="Rev_trsase/Diguanyl_cyclase"/>
</dbReference>
<evidence type="ECO:0000256" key="3">
    <source>
        <dbReference type="SAM" id="Phobius"/>
    </source>
</evidence>
<dbReference type="CDD" id="cd01949">
    <property type="entry name" value="GGDEF"/>
    <property type="match status" value="1"/>
</dbReference>
<evidence type="ECO:0000256" key="2">
    <source>
        <dbReference type="ARBA" id="ARBA00034247"/>
    </source>
</evidence>
<dbReference type="Gene3D" id="3.30.70.270">
    <property type="match status" value="1"/>
</dbReference>
<protein>
    <recommendedName>
        <fullName evidence="1">diguanylate cyclase</fullName>
        <ecNumber evidence="1">2.7.7.65</ecNumber>
    </recommendedName>
</protein>
<proteinExistence type="predicted"/>
<dbReference type="PANTHER" id="PTHR45138">
    <property type="entry name" value="REGULATORY COMPONENTS OF SENSORY TRANSDUCTION SYSTEM"/>
    <property type="match status" value="1"/>
</dbReference>
<evidence type="ECO:0000313" key="6">
    <source>
        <dbReference type="Proteomes" id="UP000603602"/>
    </source>
</evidence>
<dbReference type="Proteomes" id="UP000603602">
    <property type="component" value="Unassembled WGS sequence"/>
</dbReference>
<keyword evidence="3" id="KW-0472">Membrane</keyword>
<dbReference type="PANTHER" id="PTHR45138:SF9">
    <property type="entry name" value="DIGUANYLATE CYCLASE DGCM-RELATED"/>
    <property type="match status" value="1"/>
</dbReference>
<organism evidence="5 6">
    <name type="scientific">Thauera sedimentorum</name>
    <dbReference type="NCBI Taxonomy" id="2767595"/>
    <lineage>
        <taxon>Bacteria</taxon>
        <taxon>Pseudomonadati</taxon>
        <taxon>Pseudomonadota</taxon>
        <taxon>Betaproteobacteria</taxon>
        <taxon>Rhodocyclales</taxon>
        <taxon>Zoogloeaceae</taxon>
        <taxon>Thauera</taxon>
    </lineage>
</organism>
<comment type="caution">
    <text evidence="5">The sequence shown here is derived from an EMBL/GenBank/DDBJ whole genome shotgun (WGS) entry which is preliminary data.</text>
</comment>
<evidence type="ECO:0000259" key="4">
    <source>
        <dbReference type="PROSITE" id="PS50887"/>
    </source>
</evidence>
<feature type="transmembrane region" description="Helical" evidence="3">
    <location>
        <begin position="140"/>
        <end position="159"/>
    </location>
</feature>
<keyword evidence="3" id="KW-0812">Transmembrane</keyword>
<sequence>MNRARNIRHRLTTDFQLAILSLMGAIALIGITPFLFVRAANGEWYAFVVDLLIETVILGCMLRAWLTGKTHGPSLFLAYFIGAGAVAAISALGVAGQYWYFPAVVACFFLVHRHHALGIALGTLLVVLALGSLVGDASDIASFCVTGIVCAFLGYVFAFRTEVQRQQLEVLATKDALTATFNRHALLDELERARRVHARDKVGFGILVLDLDYFKSINDQYGHLAGDKVLVELARLLEKHIRKNDRLFRYGGEEFVILAHDVDEGALIAMADKLRVQVETCLRSPGGAAVTVSIGGSLLRPDESIDQWFARADAALYASKGSGRNRVTVDSAHY</sequence>
<feature type="transmembrane region" description="Helical" evidence="3">
    <location>
        <begin position="116"/>
        <end position="134"/>
    </location>
</feature>
<dbReference type="PROSITE" id="PS50887">
    <property type="entry name" value="GGDEF"/>
    <property type="match status" value="1"/>
</dbReference>
<feature type="transmembrane region" description="Helical" evidence="3">
    <location>
        <begin position="78"/>
        <end position="111"/>
    </location>
</feature>
<dbReference type="InterPro" id="IPR050469">
    <property type="entry name" value="Diguanylate_Cyclase"/>
</dbReference>
<dbReference type="EC" id="2.7.7.65" evidence="1"/>
<dbReference type="InterPro" id="IPR000160">
    <property type="entry name" value="GGDEF_dom"/>
</dbReference>
<accession>A0ABR9BAE1</accession>
<keyword evidence="3" id="KW-1133">Transmembrane helix</keyword>
<evidence type="ECO:0000313" key="5">
    <source>
        <dbReference type="EMBL" id="MBD8503319.1"/>
    </source>
</evidence>
<dbReference type="SMART" id="SM00267">
    <property type="entry name" value="GGDEF"/>
    <property type="match status" value="1"/>
</dbReference>